<dbReference type="Proteomes" id="UP000046393">
    <property type="component" value="Unplaced"/>
</dbReference>
<reference evidence="3" key="1">
    <citation type="submission" date="2017-02" db="UniProtKB">
        <authorList>
            <consortium name="WormBaseParasite"/>
        </authorList>
    </citation>
    <scope>IDENTIFICATION</scope>
</reference>
<dbReference type="AlphaFoldDB" id="A0A0N5AWB9"/>
<organism evidence="2 3">
    <name type="scientific">Syphacia muris</name>
    <dbReference type="NCBI Taxonomy" id="451379"/>
    <lineage>
        <taxon>Eukaryota</taxon>
        <taxon>Metazoa</taxon>
        <taxon>Ecdysozoa</taxon>
        <taxon>Nematoda</taxon>
        <taxon>Chromadorea</taxon>
        <taxon>Rhabditida</taxon>
        <taxon>Spirurina</taxon>
        <taxon>Oxyuridomorpha</taxon>
        <taxon>Oxyuroidea</taxon>
        <taxon>Oxyuridae</taxon>
        <taxon>Syphacia</taxon>
    </lineage>
</organism>
<proteinExistence type="predicted"/>
<dbReference type="SUPFAM" id="SSF81383">
    <property type="entry name" value="F-box domain"/>
    <property type="match status" value="1"/>
</dbReference>
<name>A0A0N5AWB9_9BILA</name>
<sequence length="331" mass="39131">MSETNEIDRLPVEILLKILSNLDNDDIQRCKFICNRWNRIIMNNRIYLARMPVKSRIFISNDGELLIQLQKFAENTVYTSEIARFDTQLFRQLELRSLEISSIDDTIDDKTYDTLFNCLLESIQKYRQRQNVRTVKLVSIRITERTQSYFLSLLQSLAYTDFRIENCRFTKEVFAYILKQLSAVVTHVEWISCSTDTDPNCADQLITHLANVTKLELCQRHNNSFVVKADHISPEVVCTFLEAWINARNAPFFTFFIQQCSDNWKLIFLNECDRRKLPQCYYEFASRKNKLSHVKVRFINRSNSCEMCPIFDVPARSAGQLICYSRYFRDF</sequence>
<dbReference type="Pfam" id="PF12937">
    <property type="entry name" value="F-box-like"/>
    <property type="match status" value="1"/>
</dbReference>
<evidence type="ECO:0000313" key="2">
    <source>
        <dbReference type="Proteomes" id="UP000046393"/>
    </source>
</evidence>
<dbReference type="Gene3D" id="1.20.1280.50">
    <property type="match status" value="1"/>
</dbReference>
<feature type="domain" description="F-box" evidence="1">
    <location>
        <begin position="4"/>
        <end position="50"/>
    </location>
</feature>
<dbReference type="PROSITE" id="PS50181">
    <property type="entry name" value="FBOX"/>
    <property type="match status" value="1"/>
</dbReference>
<keyword evidence="2" id="KW-1185">Reference proteome</keyword>
<dbReference type="WBParaSite" id="SMUV_0000921501-mRNA-1">
    <property type="protein sequence ID" value="SMUV_0000921501-mRNA-1"/>
    <property type="gene ID" value="SMUV_0000921501"/>
</dbReference>
<dbReference type="InterPro" id="IPR036047">
    <property type="entry name" value="F-box-like_dom_sf"/>
</dbReference>
<evidence type="ECO:0000259" key="1">
    <source>
        <dbReference type="PROSITE" id="PS50181"/>
    </source>
</evidence>
<dbReference type="CDD" id="cd09917">
    <property type="entry name" value="F-box_SF"/>
    <property type="match status" value="1"/>
</dbReference>
<accession>A0A0N5AWB9</accession>
<dbReference type="InterPro" id="IPR001810">
    <property type="entry name" value="F-box_dom"/>
</dbReference>
<evidence type="ECO:0000313" key="3">
    <source>
        <dbReference type="WBParaSite" id="SMUV_0000921501-mRNA-1"/>
    </source>
</evidence>
<protein>
    <submittedName>
        <fullName evidence="3">F-box domain-containing protein</fullName>
    </submittedName>
</protein>
<dbReference type="SMART" id="SM00256">
    <property type="entry name" value="FBOX"/>
    <property type="match status" value="1"/>
</dbReference>